<sequence length="519" mass="60034">MGFTKRKKNEEETCEIEADLSTSGVKESVNSLVLEGYKPECEVISFRKAAIHTDQELIKFWLRTGTLFNRIKIEEGRNSNQRYCGKAGLMASLASYCKSSHGVTSIHQEYLDAICEELNEQRFKLKNLKKQHEIEISNDWTIILKNCDMKPKDSKKADASKTADANRFAPFLEGVEKNFIYDLLLSSIKGCPKSKSMTERKSKMKKTSSSKAPSSHITRKKQTNWIDKLSREELLDLAINGKRLKDCKYKIVVAHGPPRGKHIIRETWAKLMGIEEKNIPIVKDIEGEGRIFLIRDEFCFQAAEALENASENVRVLVAENEVDNYISRNRSALTKIFSDLRQNWRKYVSVDKAIKVIKNGLSDKPTVSHEEFFLSELNFEHLGKDRKVDSKHHNEHNFTNKRYGCKLRFKSHVYIMVKARMLRTSIQKGLCLVKTMANHINEEELRQQLDRVSTGLSDSLIYTRNHRRKDANFKFCVVRRSRKKEISEAMDIPGLEILKEIPTRDRAENKRRCKDKNPE</sequence>
<evidence type="ECO:0000313" key="3">
    <source>
        <dbReference type="Proteomes" id="UP001334084"/>
    </source>
</evidence>
<dbReference type="Proteomes" id="UP001334084">
    <property type="component" value="Chromosome 5"/>
</dbReference>
<keyword evidence="3" id="KW-1185">Reference proteome</keyword>
<accession>A0AAX4JBU6</accession>
<evidence type="ECO:0000256" key="1">
    <source>
        <dbReference type="SAM" id="MobiDB-lite"/>
    </source>
</evidence>
<proteinExistence type="predicted"/>
<name>A0AAX4JBU6_9MICR</name>
<gene>
    <name evidence="2" type="ORF">VNE69_05036</name>
</gene>
<dbReference type="AlphaFoldDB" id="A0AAX4JBU6"/>
<dbReference type="RefSeq" id="XP_065329585.1">
    <property type="nucleotide sequence ID" value="XM_065473514.1"/>
</dbReference>
<protein>
    <submittedName>
        <fullName evidence="2">Reverse trancriptase</fullName>
    </submittedName>
</protein>
<dbReference type="KEGG" id="vnx:VNE69_05036"/>
<reference evidence="2" key="1">
    <citation type="journal article" date="2024" name="BMC Genomics">
        <title>Functional annotation of a divergent genome using sequence and structure-based similarity.</title>
        <authorList>
            <person name="Svedberg D."/>
            <person name="Winiger R.R."/>
            <person name="Berg A."/>
            <person name="Sharma H."/>
            <person name="Tellgren-Roth C."/>
            <person name="Debrunner-Vossbrinck B.A."/>
            <person name="Vossbrinck C.R."/>
            <person name="Barandun J."/>
        </authorList>
    </citation>
    <scope>NUCLEOTIDE SEQUENCE</scope>
    <source>
        <strain evidence="2">Illinois isolate</strain>
    </source>
</reference>
<dbReference type="EMBL" id="CP142730">
    <property type="protein sequence ID" value="WUR03440.1"/>
    <property type="molecule type" value="Genomic_DNA"/>
</dbReference>
<organism evidence="2 3">
    <name type="scientific">Vairimorpha necatrix</name>
    <dbReference type="NCBI Taxonomy" id="6039"/>
    <lineage>
        <taxon>Eukaryota</taxon>
        <taxon>Fungi</taxon>
        <taxon>Fungi incertae sedis</taxon>
        <taxon>Microsporidia</taxon>
        <taxon>Nosematidae</taxon>
        <taxon>Vairimorpha</taxon>
    </lineage>
</organism>
<dbReference type="GeneID" id="90541260"/>
<evidence type="ECO:0000313" key="2">
    <source>
        <dbReference type="EMBL" id="WUR03440.1"/>
    </source>
</evidence>
<feature type="region of interest" description="Disordered" evidence="1">
    <location>
        <begin position="193"/>
        <end position="217"/>
    </location>
</feature>